<gene>
    <name evidence="2" type="ORF">LV75_001852</name>
</gene>
<reference evidence="2 3" key="1">
    <citation type="submission" date="2022-06" db="EMBL/GenBank/DDBJ databases">
        <title>Genomic Encyclopedia of Archaeal and Bacterial Type Strains, Phase II (KMG-II): from individual species to whole genera.</title>
        <authorList>
            <person name="Goeker M."/>
        </authorList>
    </citation>
    <scope>NUCLEOTIDE SEQUENCE [LARGE SCALE GENOMIC DNA]</scope>
    <source>
        <strain evidence="2 3">DSM 44255</strain>
    </source>
</reference>
<evidence type="ECO:0000313" key="3">
    <source>
        <dbReference type="Proteomes" id="UP001205185"/>
    </source>
</evidence>
<keyword evidence="3" id="KW-1185">Reference proteome</keyword>
<keyword evidence="1" id="KW-0732">Signal</keyword>
<evidence type="ECO:0000313" key="2">
    <source>
        <dbReference type="EMBL" id="MCP2269364.1"/>
    </source>
</evidence>
<dbReference type="EMBL" id="JAMTCO010000004">
    <property type="protein sequence ID" value="MCP2269364.1"/>
    <property type="molecule type" value="Genomic_DNA"/>
</dbReference>
<organism evidence="2 3">
    <name type="scientific">Actinokineospora diospyrosa</name>
    <dbReference type="NCBI Taxonomy" id="103728"/>
    <lineage>
        <taxon>Bacteria</taxon>
        <taxon>Bacillati</taxon>
        <taxon>Actinomycetota</taxon>
        <taxon>Actinomycetes</taxon>
        <taxon>Pseudonocardiales</taxon>
        <taxon>Pseudonocardiaceae</taxon>
        <taxon>Actinokineospora</taxon>
    </lineage>
</organism>
<accession>A0ABT1I9R1</accession>
<name>A0ABT1I9R1_9PSEU</name>
<proteinExistence type="predicted"/>
<dbReference type="RefSeq" id="WP_253886363.1">
    <property type="nucleotide sequence ID" value="NZ_BAAAVB010000004.1"/>
</dbReference>
<evidence type="ECO:0008006" key="4">
    <source>
        <dbReference type="Google" id="ProtNLM"/>
    </source>
</evidence>
<comment type="caution">
    <text evidence="2">The sequence shown here is derived from an EMBL/GenBank/DDBJ whole genome shotgun (WGS) entry which is preliminary data.</text>
</comment>
<sequence>MKRMGIITGLVVVAMSTMAPTASAAWEWVGPFSQQSTCEQTREEFLEYHPAKLCEYRLLPGGPGGTSGWYFRAWYA</sequence>
<feature type="signal peptide" evidence="1">
    <location>
        <begin position="1"/>
        <end position="24"/>
    </location>
</feature>
<evidence type="ECO:0000256" key="1">
    <source>
        <dbReference type="SAM" id="SignalP"/>
    </source>
</evidence>
<protein>
    <recommendedName>
        <fullName evidence="4">Secreted protein</fullName>
    </recommendedName>
</protein>
<dbReference type="Proteomes" id="UP001205185">
    <property type="component" value="Unassembled WGS sequence"/>
</dbReference>
<feature type="chain" id="PRO_5045720453" description="Secreted protein" evidence="1">
    <location>
        <begin position="25"/>
        <end position="76"/>
    </location>
</feature>